<evidence type="ECO:0000313" key="6">
    <source>
        <dbReference type="Proteomes" id="UP000887565"/>
    </source>
</evidence>
<dbReference type="CDD" id="cd00109">
    <property type="entry name" value="Kunitz-type"/>
    <property type="match status" value="1"/>
</dbReference>
<keyword evidence="6" id="KW-1185">Reference proteome</keyword>
<sequence length="178" mass="19730">MAGFSFVCPILLCFCMAFVRLNAEIPYDPFVDKALNHQNVCSQTPALVGRCRAAHPRFSYHPETNECKRFLYGGCHGNENSFDTEGHCKRVCVNKQPCAIPSLQKPKAGCRYDESLNENGCPKYVIVCDVKPGRCPTDHEKGRKNVIHECTHSDDRCSGAEKCCKIGRSSVCVPPVSS</sequence>
<dbReference type="AlphaFoldDB" id="A0A915ILU3"/>
<reference evidence="7" key="1">
    <citation type="submission" date="2022-11" db="UniProtKB">
        <authorList>
            <consortium name="WormBaseParasite"/>
        </authorList>
    </citation>
    <scope>IDENTIFICATION</scope>
</reference>
<dbReference type="Pfam" id="PF00014">
    <property type="entry name" value="Kunitz_BPTI"/>
    <property type="match status" value="1"/>
</dbReference>
<dbReference type="InterPro" id="IPR020901">
    <property type="entry name" value="Prtase_inh_Kunz-CS"/>
</dbReference>
<comment type="similarity">
    <text evidence="2">Belongs to the venom Kunitz-type family. 03 (sub-Kunitz) subfamily.</text>
</comment>
<dbReference type="Gene3D" id="4.10.75.10">
    <property type="entry name" value="Elafin-like"/>
    <property type="match status" value="1"/>
</dbReference>
<evidence type="ECO:0000256" key="1">
    <source>
        <dbReference type="ARBA" id="ARBA00023157"/>
    </source>
</evidence>
<dbReference type="PROSITE" id="PS51390">
    <property type="entry name" value="WAP"/>
    <property type="match status" value="1"/>
</dbReference>
<feature type="domain" description="WAP" evidence="5">
    <location>
        <begin position="128"/>
        <end position="176"/>
    </location>
</feature>
<feature type="chain" id="PRO_5037322512" evidence="3">
    <location>
        <begin position="24"/>
        <end position="178"/>
    </location>
</feature>
<dbReference type="PROSITE" id="PS00280">
    <property type="entry name" value="BPTI_KUNITZ_1"/>
    <property type="match status" value="1"/>
</dbReference>
<protein>
    <submittedName>
        <fullName evidence="7">Uncharacterized protein</fullName>
    </submittedName>
</protein>
<evidence type="ECO:0000313" key="7">
    <source>
        <dbReference type="WBParaSite" id="nRc.2.0.1.t14839-RA"/>
    </source>
</evidence>
<keyword evidence="1" id="KW-1015">Disulfide bond</keyword>
<dbReference type="InterPro" id="IPR002223">
    <property type="entry name" value="Kunitz_BPTI"/>
</dbReference>
<dbReference type="SUPFAM" id="SSF57362">
    <property type="entry name" value="BPTI-like"/>
    <property type="match status" value="1"/>
</dbReference>
<dbReference type="SUPFAM" id="SSF57256">
    <property type="entry name" value="Elafin-like"/>
    <property type="match status" value="1"/>
</dbReference>
<feature type="signal peptide" evidence="3">
    <location>
        <begin position="1"/>
        <end position="23"/>
    </location>
</feature>
<dbReference type="PROSITE" id="PS50279">
    <property type="entry name" value="BPTI_KUNITZ_2"/>
    <property type="match status" value="1"/>
</dbReference>
<dbReference type="PRINTS" id="PR00759">
    <property type="entry name" value="BASICPTASE"/>
</dbReference>
<dbReference type="Pfam" id="PF00095">
    <property type="entry name" value="WAP"/>
    <property type="match status" value="1"/>
</dbReference>
<proteinExistence type="inferred from homology"/>
<evidence type="ECO:0000256" key="2">
    <source>
        <dbReference type="ARBA" id="ARBA00038506"/>
    </source>
</evidence>
<dbReference type="InterPro" id="IPR036645">
    <property type="entry name" value="Elafin-like_sf"/>
</dbReference>
<dbReference type="PANTHER" id="PTHR46751">
    <property type="entry name" value="EPPIN"/>
    <property type="match status" value="1"/>
</dbReference>
<dbReference type="InterPro" id="IPR008197">
    <property type="entry name" value="WAP_dom"/>
</dbReference>
<keyword evidence="3" id="KW-0732">Signal</keyword>
<dbReference type="Gene3D" id="4.10.410.10">
    <property type="entry name" value="Pancreatic trypsin inhibitor Kunitz domain"/>
    <property type="match status" value="1"/>
</dbReference>
<dbReference type="Proteomes" id="UP000887565">
    <property type="component" value="Unplaced"/>
</dbReference>
<evidence type="ECO:0000259" key="5">
    <source>
        <dbReference type="PROSITE" id="PS51390"/>
    </source>
</evidence>
<dbReference type="InterPro" id="IPR036880">
    <property type="entry name" value="Kunitz_BPTI_sf"/>
</dbReference>
<dbReference type="PANTHER" id="PTHR46751:SF1">
    <property type="entry name" value="WAP FOUR-DISULFIDE CORE DOMAIN PROTEIN 6A"/>
    <property type="match status" value="1"/>
</dbReference>
<dbReference type="GO" id="GO:0005576">
    <property type="term" value="C:extracellular region"/>
    <property type="evidence" value="ECO:0007669"/>
    <property type="project" value="InterPro"/>
</dbReference>
<dbReference type="WBParaSite" id="nRc.2.0.1.t14839-RA">
    <property type="protein sequence ID" value="nRc.2.0.1.t14839-RA"/>
    <property type="gene ID" value="nRc.2.0.1.g14839"/>
</dbReference>
<dbReference type="GO" id="GO:0004867">
    <property type="term" value="F:serine-type endopeptidase inhibitor activity"/>
    <property type="evidence" value="ECO:0007669"/>
    <property type="project" value="InterPro"/>
</dbReference>
<dbReference type="InterPro" id="IPR051388">
    <property type="entry name" value="Serpin_venom_toxin"/>
</dbReference>
<name>A0A915ILU3_ROMCU</name>
<feature type="domain" description="BPTI/Kunitz inhibitor" evidence="4">
    <location>
        <begin position="41"/>
        <end position="92"/>
    </location>
</feature>
<accession>A0A915ILU3</accession>
<dbReference type="SMART" id="SM00131">
    <property type="entry name" value="KU"/>
    <property type="match status" value="1"/>
</dbReference>
<evidence type="ECO:0000256" key="3">
    <source>
        <dbReference type="SAM" id="SignalP"/>
    </source>
</evidence>
<evidence type="ECO:0000259" key="4">
    <source>
        <dbReference type="PROSITE" id="PS50279"/>
    </source>
</evidence>
<organism evidence="6 7">
    <name type="scientific">Romanomermis culicivorax</name>
    <name type="common">Nematode worm</name>
    <dbReference type="NCBI Taxonomy" id="13658"/>
    <lineage>
        <taxon>Eukaryota</taxon>
        <taxon>Metazoa</taxon>
        <taxon>Ecdysozoa</taxon>
        <taxon>Nematoda</taxon>
        <taxon>Enoplea</taxon>
        <taxon>Dorylaimia</taxon>
        <taxon>Mermithida</taxon>
        <taxon>Mermithoidea</taxon>
        <taxon>Mermithidae</taxon>
        <taxon>Romanomermis</taxon>
    </lineage>
</organism>